<gene>
    <name evidence="2" type="ORF">FHU38_001774</name>
</gene>
<protein>
    <recommendedName>
        <fullName evidence="4">DUF3558 domain-containing protein</fullName>
    </recommendedName>
</protein>
<accession>A0A7X5UNV0</accession>
<evidence type="ECO:0000313" key="3">
    <source>
        <dbReference type="Proteomes" id="UP000545493"/>
    </source>
</evidence>
<evidence type="ECO:0000256" key="1">
    <source>
        <dbReference type="SAM" id="SignalP"/>
    </source>
</evidence>
<dbReference type="EMBL" id="JAAOYM010000001">
    <property type="protein sequence ID" value="NIJ11430.1"/>
    <property type="molecule type" value="Genomic_DNA"/>
</dbReference>
<dbReference type="Pfam" id="PF12079">
    <property type="entry name" value="DUF3558"/>
    <property type="match status" value="1"/>
</dbReference>
<evidence type="ECO:0000313" key="2">
    <source>
        <dbReference type="EMBL" id="NIJ11430.1"/>
    </source>
</evidence>
<comment type="caution">
    <text evidence="2">The sequence shown here is derived from an EMBL/GenBank/DDBJ whole genome shotgun (WGS) entry which is preliminary data.</text>
</comment>
<feature type="signal peptide" evidence="1">
    <location>
        <begin position="1"/>
        <end position="27"/>
    </location>
</feature>
<keyword evidence="1" id="KW-0732">Signal</keyword>
<dbReference type="Proteomes" id="UP000545493">
    <property type="component" value="Unassembled WGS sequence"/>
</dbReference>
<organism evidence="2 3">
    <name type="scientific">Saccharomonospora amisosensis</name>
    <dbReference type="NCBI Taxonomy" id="1128677"/>
    <lineage>
        <taxon>Bacteria</taxon>
        <taxon>Bacillati</taxon>
        <taxon>Actinomycetota</taxon>
        <taxon>Actinomycetes</taxon>
        <taxon>Pseudonocardiales</taxon>
        <taxon>Pseudonocardiaceae</taxon>
        <taxon>Saccharomonospora</taxon>
    </lineage>
</organism>
<dbReference type="PROSITE" id="PS51257">
    <property type="entry name" value="PROKAR_LIPOPROTEIN"/>
    <property type="match status" value="1"/>
</dbReference>
<sequence length="329" mass="33994">MINKLARRPMLAVAVVVLGLAAGCAGGASNDDRTAGAAESSSSKPAINDPAVEAAALRTVDPCGLLSEENLAEVGTIVPDSLHEVDWAECAVEVNSSSGGVVEMTMRVGDNVVIVDDPTEKVDGLPLIVDKSDEETCYVTAVTSFEAELGISFQVNHAGGDACAAGRSALEKVVRTLHSDPPQYKQPPGSVLTVDPCEVVDQQVLGELLGGAAERDVMNLHTCYLSPEGESYPMIGVSLTDSVPADSGDPLELPGGVTAIQEQETGSDEVSCETSWRHIKTPREDQSDAFGEIVSITYNAETGGGVDAAGACEKSATIAKAVVTKLPAA</sequence>
<evidence type="ECO:0008006" key="4">
    <source>
        <dbReference type="Google" id="ProtNLM"/>
    </source>
</evidence>
<feature type="chain" id="PRO_5038656587" description="DUF3558 domain-containing protein" evidence="1">
    <location>
        <begin position="28"/>
        <end position="329"/>
    </location>
</feature>
<name>A0A7X5UNV0_9PSEU</name>
<keyword evidence="3" id="KW-1185">Reference proteome</keyword>
<reference evidence="2 3" key="1">
    <citation type="submission" date="2020-03" db="EMBL/GenBank/DDBJ databases">
        <title>Sequencing the genomes of 1000 actinobacteria strains.</title>
        <authorList>
            <person name="Klenk H.-P."/>
        </authorList>
    </citation>
    <scope>NUCLEOTIDE SEQUENCE [LARGE SCALE GENOMIC DNA]</scope>
    <source>
        <strain evidence="2 3">DSM 45685</strain>
    </source>
</reference>
<proteinExistence type="predicted"/>
<dbReference type="AlphaFoldDB" id="A0A7X5UNV0"/>
<dbReference type="InterPro" id="IPR024520">
    <property type="entry name" value="DUF3558"/>
</dbReference>
<dbReference type="RefSeq" id="WP_167168751.1">
    <property type="nucleotide sequence ID" value="NZ_JAAOYM010000001.1"/>
</dbReference>